<accession>A0ABS6WNE5</accession>
<feature type="transmembrane region" description="Helical" evidence="2">
    <location>
        <begin position="80"/>
        <end position="103"/>
    </location>
</feature>
<keyword evidence="4" id="KW-1185">Reference proteome</keyword>
<evidence type="ECO:0000256" key="2">
    <source>
        <dbReference type="SAM" id="Phobius"/>
    </source>
</evidence>
<feature type="transmembrane region" description="Helical" evidence="2">
    <location>
        <begin position="109"/>
        <end position="132"/>
    </location>
</feature>
<keyword evidence="2" id="KW-1133">Transmembrane helix</keyword>
<dbReference type="Pfam" id="PF01066">
    <property type="entry name" value="CDP-OH_P_transf"/>
    <property type="match status" value="1"/>
</dbReference>
<evidence type="ECO:0000256" key="1">
    <source>
        <dbReference type="RuleBase" id="RU003750"/>
    </source>
</evidence>
<protein>
    <submittedName>
        <fullName evidence="3">CDP-alcohol phosphatidyltransferase family protein</fullName>
    </submittedName>
</protein>
<reference evidence="3" key="1">
    <citation type="submission" date="2021-07" db="EMBL/GenBank/DDBJ databases">
        <title>Pseudohoeflea marina sp. nov. a polyhydroxyalcanoate-producing bacterium.</title>
        <authorList>
            <person name="Zheng W."/>
            <person name="Yu S."/>
            <person name="Huang Y."/>
        </authorList>
    </citation>
    <scope>NUCLEOTIDE SEQUENCE</scope>
    <source>
        <strain evidence="3">DP4N28-3</strain>
    </source>
</reference>
<proteinExistence type="inferred from homology"/>
<keyword evidence="1" id="KW-0808">Transferase</keyword>
<organism evidence="3 4">
    <name type="scientific">Pseudohoeflea coraliihabitans</name>
    <dbReference type="NCBI Taxonomy" id="2860393"/>
    <lineage>
        <taxon>Bacteria</taxon>
        <taxon>Pseudomonadati</taxon>
        <taxon>Pseudomonadota</taxon>
        <taxon>Alphaproteobacteria</taxon>
        <taxon>Hyphomicrobiales</taxon>
        <taxon>Rhizobiaceae</taxon>
        <taxon>Pseudohoeflea</taxon>
    </lineage>
</organism>
<evidence type="ECO:0000313" key="3">
    <source>
        <dbReference type="EMBL" id="MBW3097486.1"/>
    </source>
</evidence>
<dbReference type="InterPro" id="IPR048254">
    <property type="entry name" value="CDP_ALCOHOL_P_TRANSF_CS"/>
</dbReference>
<gene>
    <name evidence="3" type="ORF">KY465_09360</name>
</gene>
<dbReference type="Proteomes" id="UP001430804">
    <property type="component" value="Unassembled WGS sequence"/>
</dbReference>
<name>A0ABS6WNE5_9HYPH</name>
<feature type="transmembrane region" description="Helical" evidence="2">
    <location>
        <begin position="33"/>
        <end position="59"/>
    </location>
</feature>
<comment type="similarity">
    <text evidence="1">Belongs to the CDP-alcohol phosphatidyltransferase class-I family.</text>
</comment>
<feature type="transmembrane region" description="Helical" evidence="2">
    <location>
        <begin position="148"/>
        <end position="170"/>
    </location>
</feature>
<sequence length="207" mass="22087">MLDGALKHRIDPLLTRAATVLHRYGITANAVTLIAFLVGLAAAALIALGHPLLGLALLLASRLGDGIDGALARLTRPTDFGGLIDIVFDFAFYGVIPLAFILHDPEANAIAGALLLLAFYINGASFLAYAAIAEKRGQRTEARGRKSFYFTTGLAEATETYLAFAIFCLWPQHFPVTAGIFALICLYTAAARLVLAHRAFAKPTSDL</sequence>
<dbReference type="EMBL" id="JAHWQX010000002">
    <property type="protein sequence ID" value="MBW3097486.1"/>
    <property type="molecule type" value="Genomic_DNA"/>
</dbReference>
<evidence type="ECO:0000313" key="4">
    <source>
        <dbReference type="Proteomes" id="UP001430804"/>
    </source>
</evidence>
<keyword evidence="2" id="KW-0812">Transmembrane</keyword>
<dbReference type="InterPro" id="IPR000462">
    <property type="entry name" value="CDP-OH_P_trans"/>
</dbReference>
<dbReference type="PROSITE" id="PS00379">
    <property type="entry name" value="CDP_ALCOHOL_P_TRANSF"/>
    <property type="match status" value="1"/>
</dbReference>
<feature type="transmembrane region" description="Helical" evidence="2">
    <location>
        <begin position="176"/>
        <end position="195"/>
    </location>
</feature>
<dbReference type="RefSeq" id="WP_219201391.1">
    <property type="nucleotide sequence ID" value="NZ_JAHWQX010000002.1"/>
</dbReference>
<keyword evidence="2" id="KW-0472">Membrane</keyword>
<comment type="caution">
    <text evidence="3">The sequence shown here is derived from an EMBL/GenBank/DDBJ whole genome shotgun (WGS) entry which is preliminary data.</text>
</comment>